<organism evidence="1 2">
    <name type="scientific">Aphis craccivora</name>
    <name type="common">Cowpea aphid</name>
    <dbReference type="NCBI Taxonomy" id="307492"/>
    <lineage>
        <taxon>Eukaryota</taxon>
        <taxon>Metazoa</taxon>
        <taxon>Ecdysozoa</taxon>
        <taxon>Arthropoda</taxon>
        <taxon>Hexapoda</taxon>
        <taxon>Insecta</taxon>
        <taxon>Pterygota</taxon>
        <taxon>Neoptera</taxon>
        <taxon>Paraneoptera</taxon>
        <taxon>Hemiptera</taxon>
        <taxon>Sternorrhyncha</taxon>
        <taxon>Aphidomorpha</taxon>
        <taxon>Aphidoidea</taxon>
        <taxon>Aphididae</taxon>
        <taxon>Aphidini</taxon>
        <taxon>Aphis</taxon>
        <taxon>Aphis</taxon>
    </lineage>
</organism>
<name>A0A6G0W3I3_APHCR</name>
<sequence>MHYKFNIQFLTTDFTTFSKKSSNSGPPGKFPVSRRPTFDPFEINTMWSIENGITKIRRKSKKPIKLGNCLPMPNIDLKLNLGPLNRINTFYMSNSERSDECIDFTMMCSVYSINCRNNASISNFGCGFRWISEYPWCITEIKIQNRRYLKILPKYSSANNNYKGT</sequence>
<comment type="caution">
    <text evidence="1">The sequence shown here is derived from an EMBL/GenBank/DDBJ whole genome shotgun (WGS) entry which is preliminary data.</text>
</comment>
<dbReference type="Proteomes" id="UP000478052">
    <property type="component" value="Unassembled WGS sequence"/>
</dbReference>
<reference evidence="1 2" key="1">
    <citation type="submission" date="2019-08" db="EMBL/GenBank/DDBJ databases">
        <title>Whole genome of Aphis craccivora.</title>
        <authorList>
            <person name="Voronova N.V."/>
            <person name="Shulinski R.S."/>
            <person name="Bandarenka Y.V."/>
            <person name="Zhorov D.G."/>
            <person name="Warner D."/>
        </authorList>
    </citation>
    <scope>NUCLEOTIDE SEQUENCE [LARGE SCALE GENOMIC DNA]</scope>
    <source>
        <strain evidence="1">180601</strain>
        <tissue evidence="1">Whole Body</tissue>
    </source>
</reference>
<evidence type="ECO:0000313" key="2">
    <source>
        <dbReference type="Proteomes" id="UP000478052"/>
    </source>
</evidence>
<protein>
    <submittedName>
        <fullName evidence="1">Uncharacterized protein</fullName>
    </submittedName>
</protein>
<dbReference type="EMBL" id="VUJU01009156">
    <property type="protein sequence ID" value="KAF0721582.1"/>
    <property type="molecule type" value="Genomic_DNA"/>
</dbReference>
<accession>A0A6G0W3I3</accession>
<keyword evidence="2" id="KW-1185">Reference proteome</keyword>
<gene>
    <name evidence="1" type="ORF">FWK35_00027946</name>
</gene>
<evidence type="ECO:0000313" key="1">
    <source>
        <dbReference type="EMBL" id="KAF0721582.1"/>
    </source>
</evidence>
<proteinExistence type="predicted"/>
<dbReference type="AlphaFoldDB" id="A0A6G0W3I3"/>